<accession>A0A919DR79</accession>
<dbReference type="AlphaFoldDB" id="A0A919DR79"/>
<comment type="caution">
    <text evidence="1">The sequence shown here is derived from an EMBL/GenBank/DDBJ whole genome shotgun (WGS) entry which is preliminary data.</text>
</comment>
<evidence type="ECO:0000313" key="1">
    <source>
        <dbReference type="EMBL" id="GHE68846.1"/>
    </source>
</evidence>
<dbReference type="RefSeq" id="WP_189899250.1">
    <property type="nucleotide sequence ID" value="NZ_BNBC01000008.1"/>
</dbReference>
<proteinExistence type="predicted"/>
<dbReference type="EMBL" id="BNBC01000008">
    <property type="protein sequence ID" value="GHE68846.1"/>
    <property type="molecule type" value="Genomic_DNA"/>
</dbReference>
<dbReference type="Pfam" id="PF18844">
    <property type="entry name" value="baeRF_family2"/>
    <property type="match status" value="1"/>
</dbReference>
<name>A0A919DR79_9ACTN</name>
<dbReference type="InterPro" id="IPR040701">
    <property type="entry name" value="Bact_RF_family2"/>
</dbReference>
<keyword evidence="2" id="KW-1185">Reference proteome</keyword>
<organism evidence="1 2">
    <name type="scientific">Streptomyces spiralis</name>
    <dbReference type="NCBI Taxonomy" id="66376"/>
    <lineage>
        <taxon>Bacteria</taxon>
        <taxon>Bacillati</taxon>
        <taxon>Actinomycetota</taxon>
        <taxon>Actinomycetes</taxon>
        <taxon>Kitasatosporales</taxon>
        <taxon>Streptomycetaceae</taxon>
        <taxon>Streptomyces</taxon>
    </lineage>
</organism>
<sequence>MKLSFLHPLANEPGPWASAYLDTSRDIDDPDRAIGLRWRHQRDALRAQGADPATVAALEAVVGTDRDLPGPHGQALFATRGHIALTDELPEPPARDTARYGGLPDAMPLALQHAPDIAYLAVALTRTVQPRSTSQENGQGPVDQALIAYETGRWPTSRTTPGQRTTHLVPLEEWQHAARRYAAELADLADRNQAETVVLRRDTGDAWLSGVLVNRLPIDLQNSLTVVEDDPDTGIRGDDGRALVEEHVADVLHGRLSKADRRHMDVFHTQRARHPTRSEGTGAVVSALQRGQAQAVLVRPPTALPERLWTATEPNQIALSAAELEVFGAIGLREEPADTALLHAALRTGAELVVLPPDDDTPLADGVGVVLRYRDVADLVLL</sequence>
<evidence type="ECO:0000313" key="2">
    <source>
        <dbReference type="Proteomes" id="UP000641386"/>
    </source>
</evidence>
<reference evidence="1" key="1">
    <citation type="journal article" date="2014" name="Int. J. Syst. Evol. Microbiol.">
        <title>Complete genome sequence of Corynebacterium casei LMG S-19264T (=DSM 44701T), isolated from a smear-ripened cheese.</title>
        <authorList>
            <consortium name="US DOE Joint Genome Institute (JGI-PGF)"/>
            <person name="Walter F."/>
            <person name="Albersmeier A."/>
            <person name="Kalinowski J."/>
            <person name="Ruckert C."/>
        </authorList>
    </citation>
    <scope>NUCLEOTIDE SEQUENCE</scope>
    <source>
        <strain evidence="1">JCM 3302</strain>
    </source>
</reference>
<protein>
    <submittedName>
        <fullName evidence="1">Uncharacterized protein</fullName>
    </submittedName>
</protein>
<gene>
    <name evidence="1" type="ORF">GCM10014715_23250</name>
</gene>
<dbReference type="Proteomes" id="UP000641386">
    <property type="component" value="Unassembled WGS sequence"/>
</dbReference>
<reference evidence="1" key="2">
    <citation type="submission" date="2020-09" db="EMBL/GenBank/DDBJ databases">
        <authorList>
            <person name="Sun Q."/>
            <person name="Ohkuma M."/>
        </authorList>
    </citation>
    <scope>NUCLEOTIDE SEQUENCE</scope>
    <source>
        <strain evidence="1">JCM 3302</strain>
    </source>
</reference>